<accession>A0AAV3NVU6</accession>
<dbReference type="Proteomes" id="UP001454036">
    <property type="component" value="Unassembled WGS sequence"/>
</dbReference>
<sequence length="128" mass="14901">MSSRRGDLSFDYHEIILVDFMQDLRKILVNFQQEVEEDEYYGAPIYDLEKEEETFDDEEESPTYDSYGGGDNNLFGWEIDVFEEDSIIPKNGFKDLNGEYGEAQAKLQGAISDDELINRLVFNKVDLY</sequence>
<comment type="caution">
    <text evidence="1">The sequence shown here is derived from an EMBL/GenBank/DDBJ whole genome shotgun (WGS) entry which is preliminary data.</text>
</comment>
<evidence type="ECO:0000313" key="2">
    <source>
        <dbReference type="Proteomes" id="UP001454036"/>
    </source>
</evidence>
<keyword evidence="2" id="KW-1185">Reference proteome</keyword>
<protein>
    <submittedName>
        <fullName evidence="1">Uncharacterized protein</fullName>
    </submittedName>
</protein>
<evidence type="ECO:0000313" key="1">
    <source>
        <dbReference type="EMBL" id="GAA0143497.1"/>
    </source>
</evidence>
<gene>
    <name evidence="1" type="ORF">LIER_35755</name>
</gene>
<name>A0AAV3NVU6_LITER</name>
<dbReference type="AlphaFoldDB" id="A0AAV3NVU6"/>
<organism evidence="1 2">
    <name type="scientific">Lithospermum erythrorhizon</name>
    <name type="common">Purple gromwell</name>
    <name type="synonym">Lithospermum officinale var. erythrorhizon</name>
    <dbReference type="NCBI Taxonomy" id="34254"/>
    <lineage>
        <taxon>Eukaryota</taxon>
        <taxon>Viridiplantae</taxon>
        <taxon>Streptophyta</taxon>
        <taxon>Embryophyta</taxon>
        <taxon>Tracheophyta</taxon>
        <taxon>Spermatophyta</taxon>
        <taxon>Magnoliopsida</taxon>
        <taxon>eudicotyledons</taxon>
        <taxon>Gunneridae</taxon>
        <taxon>Pentapetalae</taxon>
        <taxon>asterids</taxon>
        <taxon>lamiids</taxon>
        <taxon>Boraginales</taxon>
        <taxon>Boraginaceae</taxon>
        <taxon>Boraginoideae</taxon>
        <taxon>Lithospermeae</taxon>
        <taxon>Lithospermum</taxon>
    </lineage>
</organism>
<proteinExistence type="predicted"/>
<reference evidence="1 2" key="1">
    <citation type="submission" date="2024-01" db="EMBL/GenBank/DDBJ databases">
        <title>The complete chloroplast genome sequence of Lithospermum erythrorhizon: insights into the phylogenetic relationship among Boraginaceae species and the maternal lineages of purple gromwells.</title>
        <authorList>
            <person name="Okada T."/>
            <person name="Watanabe K."/>
        </authorList>
    </citation>
    <scope>NUCLEOTIDE SEQUENCE [LARGE SCALE GENOMIC DNA]</scope>
</reference>
<dbReference type="EMBL" id="BAABME010015891">
    <property type="protein sequence ID" value="GAA0143497.1"/>
    <property type="molecule type" value="Genomic_DNA"/>
</dbReference>